<dbReference type="SUPFAM" id="SSF53633">
    <property type="entry name" value="Carbamate kinase-like"/>
    <property type="match status" value="1"/>
</dbReference>
<proteinExistence type="predicted"/>
<dbReference type="Gene3D" id="3.40.1160.10">
    <property type="entry name" value="Acetylglutamate kinase-like"/>
    <property type="match status" value="1"/>
</dbReference>
<name>A0A644UKW3_9ZZZZ</name>
<organism evidence="1">
    <name type="scientific">bioreactor metagenome</name>
    <dbReference type="NCBI Taxonomy" id="1076179"/>
    <lineage>
        <taxon>unclassified sequences</taxon>
        <taxon>metagenomes</taxon>
        <taxon>ecological metagenomes</taxon>
    </lineage>
</organism>
<sequence length="170" mass="18379">MSDRVVVKFGGSLMDTAGEILAGIPVRPVLIVPGGGVFADFVRAEGADDETSHWKAIGAMEIFGRFLSTFGYPVTRELTIPTEPSILLPRRLLEKEDPLPHTWDVTSDSIAAWVAGVTGSHLLVIKSADSGSDLVDPMFQSVLAEYGISAEIINGRIPGRVQNWFEATRL</sequence>
<accession>A0A644UKW3</accession>
<dbReference type="AlphaFoldDB" id="A0A644UKW3"/>
<reference evidence="1" key="1">
    <citation type="submission" date="2019-08" db="EMBL/GenBank/DDBJ databases">
        <authorList>
            <person name="Kucharzyk K."/>
            <person name="Murdoch R.W."/>
            <person name="Higgins S."/>
            <person name="Loffler F."/>
        </authorList>
    </citation>
    <scope>NUCLEOTIDE SEQUENCE</scope>
</reference>
<evidence type="ECO:0008006" key="2">
    <source>
        <dbReference type="Google" id="ProtNLM"/>
    </source>
</evidence>
<gene>
    <name evidence="1" type="ORF">SDC9_25425</name>
</gene>
<dbReference type="InterPro" id="IPR036393">
    <property type="entry name" value="AceGlu_kinase-like_sf"/>
</dbReference>
<protein>
    <recommendedName>
        <fullName evidence="2">Aspartate/glutamate/uridylate kinase domain-containing protein</fullName>
    </recommendedName>
</protein>
<comment type="caution">
    <text evidence="1">The sequence shown here is derived from an EMBL/GenBank/DDBJ whole genome shotgun (WGS) entry which is preliminary data.</text>
</comment>
<evidence type="ECO:0000313" key="1">
    <source>
        <dbReference type="EMBL" id="MPL79541.1"/>
    </source>
</evidence>
<dbReference type="EMBL" id="VSSQ01000127">
    <property type="protein sequence ID" value="MPL79541.1"/>
    <property type="molecule type" value="Genomic_DNA"/>
</dbReference>